<dbReference type="NCBIfam" id="TIGR00229">
    <property type="entry name" value="sensory_box"/>
    <property type="match status" value="2"/>
</dbReference>
<dbReference type="Pfam" id="PF02518">
    <property type="entry name" value="HATPase_c"/>
    <property type="match status" value="1"/>
</dbReference>
<feature type="domain" description="Histidine kinase" evidence="6">
    <location>
        <begin position="275"/>
        <end position="492"/>
    </location>
</feature>
<keyword evidence="5 9" id="KW-0418">Kinase</keyword>
<feature type="domain" description="PAS" evidence="7">
    <location>
        <begin position="7"/>
        <end position="77"/>
    </location>
</feature>
<keyword evidence="4" id="KW-0808">Transferase</keyword>
<comment type="caution">
    <text evidence="9">The sequence shown here is derived from an EMBL/GenBank/DDBJ whole genome shotgun (WGS) entry which is preliminary data.</text>
</comment>
<dbReference type="InterPro" id="IPR052162">
    <property type="entry name" value="Sensor_kinase/Photoreceptor"/>
</dbReference>
<reference evidence="9 10" key="1">
    <citation type="submission" date="2017-02" db="EMBL/GenBank/DDBJ databases">
        <title>Natronthermophilus aegyptiacus gen. nov.,sp. nov., an aerobic, extremely halophilic alkalithermophilic archaeon isolated from the athalassohaline Wadi An Natrun, Egypt.</title>
        <authorList>
            <person name="Zhao B."/>
        </authorList>
    </citation>
    <scope>NUCLEOTIDE SEQUENCE [LARGE SCALE GENOMIC DNA]</scope>
    <source>
        <strain evidence="9 10">CGMCC 1.3597</strain>
    </source>
</reference>
<dbReference type="GO" id="GO:0004673">
    <property type="term" value="F:protein histidine kinase activity"/>
    <property type="evidence" value="ECO:0007669"/>
    <property type="project" value="UniProtKB-EC"/>
</dbReference>
<dbReference type="SUPFAM" id="SSF55785">
    <property type="entry name" value="PYP-like sensor domain (PAS domain)"/>
    <property type="match status" value="2"/>
</dbReference>
<dbReference type="InterPro" id="IPR035965">
    <property type="entry name" value="PAS-like_dom_sf"/>
</dbReference>
<feature type="domain" description="PAC" evidence="8">
    <location>
        <begin position="220"/>
        <end position="271"/>
    </location>
</feature>
<dbReference type="SMART" id="SM00387">
    <property type="entry name" value="HATPase_c"/>
    <property type="match status" value="1"/>
</dbReference>
<evidence type="ECO:0000259" key="6">
    <source>
        <dbReference type="PROSITE" id="PS50109"/>
    </source>
</evidence>
<dbReference type="SMART" id="SM00091">
    <property type="entry name" value="PAS"/>
    <property type="match status" value="2"/>
</dbReference>
<dbReference type="EMBL" id="MWPH01000001">
    <property type="protein sequence ID" value="OVE86135.1"/>
    <property type="molecule type" value="Genomic_DNA"/>
</dbReference>
<evidence type="ECO:0000256" key="2">
    <source>
        <dbReference type="ARBA" id="ARBA00012438"/>
    </source>
</evidence>
<evidence type="ECO:0000256" key="1">
    <source>
        <dbReference type="ARBA" id="ARBA00000085"/>
    </source>
</evidence>
<evidence type="ECO:0000256" key="5">
    <source>
        <dbReference type="ARBA" id="ARBA00022777"/>
    </source>
</evidence>
<comment type="catalytic activity">
    <reaction evidence="1">
        <text>ATP + protein L-histidine = ADP + protein N-phospho-L-histidine.</text>
        <dbReference type="EC" id="2.7.13.3"/>
    </reaction>
</comment>
<dbReference type="PANTHER" id="PTHR43304">
    <property type="entry name" value="PHYTOCHROME-LIKE PROTEIN CPH1"/>
    <property type="match status" value="1"/>
</dbReference>
<dbReference type="PROSITE" id="PS50113">
    <property type="entry name" value="PAC"/>
    <property type="match status" value="1"/>
</dbReference>
<accession>A0A202ED40</accession>
<dbReference type="Gene3D" id="3.30.565.10">
    <property type="entry name" value="Histidine kinase-like ATPase, C-terminal domain"/>
    <property type="match status" value="1"/>
</dbReference>
<evidence type="ECO:0000256" key="4">
    <source>
        <dbReference type="ARBA" id="ARBA00022679"/>
    </source>
</evidence>
<keyword evidence="10" id="KW-1185">Reference proteome</keyword>
<evidence type="ECO:0000259" key="8">
    <source>
        <dbReference type="PROSITE" id="PS50113"/>
    </source>
</evidence>
<dbReference type="CDD" id="cd16936">
    <property type="entry name" value="HATPase_RsbW-like"/>
    <property type="match status" value="1"/>
</dbReference>
<sequence>MCLSMVVDEWAQLLLECAQDKIAVIEDTGEYVYVNEASTDILGFEPAALIGDTVFEYIHDDDVAAIKQRFNHFVAAAADQTITVRYRHRTADSEWTWLESRLSNVDIGTQIDANATENGETGKRYVVSSRDISKQVAAERDRQQARERLETITQTTGDVLWLFSGDWEELLFVNPAYERIFGQPVAELEQDPHSFLDVIHPDDVPAVEQAMQRLSAGTPTSVEYRVNPDLEYERWVWVRAEPVVTDGTVTRIVGFTRDITDRRRRKRQLIVMDTLLRHNLRNDMCVILGTADELTRATPDTRDDDTPPLEPDTVSAHAAVIREYGEKLLESATKQRRVIDLLADAPVRSPTDIVDVVTDAIEQIRASHDVSIETDLPDAARAITITELEAAIYELLENAVEHAPSDEPAVSVTVEATGDGAVAITVEDNCPPIPELEFRVLTGEWEMTDVYHTSGLGLWLVYWVVDLSNGWVDFSRSEGDGNTITVTLPRSST</sequence>
<protein>
    <recommendedName>
        <fullName evidence="2">histidine kinase</fullName>
        <ecNumber evidence="2">2.7.13.3</ecNumber>
    </recommendedName>
</protein>
<dbReference type="PANTHER" id="PTHR43304:SF1">
    <property type="entry name" value="PAC DOMAIN-CONTAINING PROTEIN"/>
    <property type="match status" value="1"/>
</dbReference>
<dbReference type="InterPro" id="IPR000014">
    <property type="entry name" value="PAS"/>
</dbReference>
<dbReference type="AlphaFoldDB" id="A0A202ED40"/>
<evidence type="ECO:0000256" key="3">
    <source>
        <dbReference type="ARBA" id="ARBA00022553"/>
    </source>
</evidence>
<keyword evidence="3" id="KW-0597">Phosphoprotein</keyword>
<dbReference type="InterPro" id="IPR036890">
    <property type="entry name" value="HATPase_C_sf"/>
</dbReference>
<proteinExistence type="predicted"/>
<dbReference type="EC" id="2.7.13.3" evidence="2"/>
<dbReference type="InterPro" id="IPR013655">
    <property type="entry name" value="PAS_fold_3"/>
</dbReference>
<evidence type="ECO:0000313" key="10">
    <source>
        <dbReference type="Proteomes" id="UP000196084"/>
    </source>
</evidence>
<dbReference type="InterPro" id="IPR000700">
    <property type="entry name" value="PAS-assoc_C"/>
</dbReference>
<dbReference type="PROSITE" id="PS50109">
    <property type="entry name" value="HIS_KIN"/>
    <property type="match status" value="1"/>
</dbReference>
<evidence type="ECO:0000313" key="9">
    <source>
        <dbReference type="EMBL" id="OVE86135.1"/>
    </source>
</evidence>
<dbReference type="InterPro" id="IPR003594">
    <property type="entry name" value="HATPase_dom"/>
</dbReference>
<gene>
    <name evidence="9" type="ORF">B2G88_04915</name>
</gene>
<dbReference type="SUPFAM" id="SSF55874">
    <property type="entry name" value="ATPase domain of HSP90 chaperone/DNA topoisomerase II/histidine kinase"/>
    <property type="match status" value="1"/>
</dbReference>
<dbReference type="CDD" id="cd00130">
    <property type="entry name" value="PAS"/>
    <property type="match status" value="2"/>
</dbReference>
<name>A0A202ED40_9EURY</name>
<dbReference type="Proteomes" id="UP000196084">
    <property type="component" value="Unassembled WGS sequence"/>
</dbReference>
<evidence type="ECO:0000259" key="7">
    <source>
        <dbReference type="PROSITE" id="PS50112"/>
    </source>
</evidence>
<feature type="domain" description="PAS" evidence="7">
    <location>
        <begin position="145"/>
        <end position="218"/>
    </location>
</feature>
<dbReference type="Gene3D" id="3.30.450.20">
    <property type="entry name" value="PAS domain"/>
    <property type="match status" value="2"/>
</dbReference>
<dbReference type="Pfam" id="PF08447">
    <property type="entry name" value="PAS_3"/>
    <property type="match status" value="2"/>
</dbReference>
<dbReference type="PROSITE" id="PS50112">
    <property type="entry name" value="PAS"/>
    <property type="match status" value="2"/>
</dbReference>
<organism evidence="9 10">
    <name type="scientific">Natronolimnobius baerhuensis</name>
    <dbReference type="NCBI Taxonomy" id="253108"/>
    <lineage>
        <taxon>Archaea</taxon>
        <taxon>Methanobacteriati</taxon>
        <taxon>Methanobacteriota</taxon>
        <taxon>Stenosarchaea group</taxon>
        <taxon>Halobacteria</taxon>
        <taxon>Halobacteriales</taxon>
        <taxon>Natrialbaceae</taxon>
        <taxon>Natronolimnobius</taxon>
    </lineage>
</organism>
<dbReference type="InterPro" id="IPR005467">
    <property type="entry name" value="His_kinase_dom"/>
</dbReference>